<dbReference type="AlphaFoldDB" id="A0A0F5YKG3"/>
<evidence type="ECO:0000313" key="1">
    <source>
        <dbReference type="EMBL" id="KKD39137.1"/>
    </source>
</evidence>
<reference evidence="1 2" key="1">
    <citation type="submission" date="2015-06" db="EMBL/GenBank/DDBJ databases">
        <title>Draft genome assembly of filamentous brackish cyanobacterium Limnoraphis robusta strain CS-951.</title>
        <authorList>
            <person name="Willis A."/>
            <person name="Parks M."/>
            <person name="Burford M.A."/>
        </authorList>
    </citation>
    <scope>NUCLEOTIDE SEQUENCE [LARGE SCALE GENOMIC DNA]</scope>
    <source>
        <strain evidence="1 2">CS-951</strain>
    </source>
</reference>
<protein>
    <submittedName>
        <fullName evidence="1">Uncharacterized protein</fullName>
    </submittedName>
</protein>
<sequence>MYFQWENFTDTQQSAAEILQVYQVTAKFYQEVKYREEFEQHCQWYAETAERHQQELQKMRGDLNIFGWFRRGRGTN</sequence>
<comment type="caution">
    <text evidence="1">The sequence shown here is derived from an EMBL/GenBank/DDBJ whole genome shotgun (WGS) entry which is preliminary data.</text>
</comment>
<dbReference type="OrthoDB" id="426466at2"/>
<dbReference type="RefSeq" id="WP_046277422.1">
    <property type="nucleotide sequence ID" value="NZ_LATL02000143.1"/>
</dbReference>
<dbReference type="EMBL" id="LATL02000143">
    <property type="protein sequence ID" value="KKD39137.1"/>
    <property type="molecule type" value="Genomic_DNA"/>
</dbReference>
<name>A0A0F5YKG3_9CYAN</name>
<evidence type="ECO:0000313" key="2">
    <source>
        <dbReference type="Proteomes" id="UP000033607"/>
    </source>
</evidence>
<dbReference type="Proteomes" id="UP000033607">
    <property type="component" value="Unassembled WGS sequence"/>
</dbReference>
<organism evidence="1 2">
    <name type="scientific">Limnoraphis robusta CS-951</name>
    <dbReference type="NCBI Taxonomy" id="1637645"/>
    <lineage>
        <taxon>Bacteria</taxon>
        <taxon>Bacillati</taxon>
        <taxon>Cyanobacteriota</taxon>
        <taxon>Cyanophyceae</taxon>
        <taxon>Oscillatoriophycideae</taxon>
        <taxon>Oscillatoriales</taxon>
        <taxon>Sirenicapillariaceae</taxon>
        <taxon>Limnoraphis</taxon>
    </lineage>
</organism>
<proteinExistence type="predicted"/>
<accession>A0A0F5YKG3</accession>
<gene>
    <name evidence="1" type="ORF">WN50_05075</name>
</gene>